<gene>
    <name evidence="7" type="ORF">Acr_26g0011260</name>
</gene>
<accession>A0A7J0H426</accession>
<dbReference type="EMBL" id="BJWL01000026">
    <property type="protein sequence ID" value="GFZ17856.1"/>
    <property type="molecule type" value="Genomic_DNA"/>
</dbReference>
<keyword evidence="4" id="KW-0378">Hydrolase</keyword>
<protein>
    <recommendedName>
        <fullName evidence="2">alpha-L-fucosidase</fullName>
        <ecNumber evidence="2">3.2.1.51</ecNumber>
    </recommendedName>
</protein>
<evidence type="ECO:0000256" key="1">
    <source>
        <dbReference type="ARBA" id="ARBA00007951"/>
    </source>
</evidence>
<dbReference type="InterPro" id="IPR000933">
    <property type="entry name" value="Glyco_hydro_29"/>
</dbReference>
<reference evidence="7 8" key="1">
    <citation type="submission" date="2019-07" db="EMBL/GenBank/DDBJ databases">
        <title>De Novo Assembly of kiwifruit Actinidia rufa.</title>
        <authorList>
            <person name="Sugita-Konishi S."/>
            <person name="Sato K."/>
            <person name="Mori E."/>
            <person name="Abe Y."/>
            <person name="Kisaki G."/>
            <person name="Hamano K."/>
            <person name="Suezawa K."/>
            <person name="Otani M."/>
            <person name="Fukuda T."/>
            <person name="Manabe T."/>
            <person name="Gomi K."/>
            <person name="Tabuchi M."/>
            <person name="Akimitsu K."/>
            <person name="Kataoka I."/>
        </authorList>
    </citation>
    <scope>NUCLEOTIDE SEQUENCE [LARGE SCALE GENOMIC DNA]</scope>
    <source>
        <strain evidence="8">cv. Fuchu</strain>
    </source>
</reference>
<dbReference type="InterPro" id="IPR017853">
    <property type="entry name" value="GH"/>
</dbReference>
<dbReference type="AlphaFoldDB" id="A0A7J0H426"/>
<dbReference type="Pfam" id="PF01120">
    <property type="entry name" value="Alpha_L_fucos"/>
    <property type="match status" value="1"/>
</dbReference>
<dbReference type="GO" id="GO:0016139">
    <property type="term" value="P:glycoside catabolic process"/>
    <property type="evidence" value="ECO:0007669"/>
    <property type="project" value="TreeGrafter"/>
</dbReference>
<dbReference type="PANTHER" id="PTHR10030:SF27">
    <property type="entry name" value="ALPHA-L-FUCOSIDASE 1"/>
    <property type="match status" value="1"/>
</dbReference>
<keyword evidence="5" id="KW-0326">Glycosidase</keyword>
<evidence type="ECO:0000256" key="2">
    <source>
        <dbReference type="ARBA" id="ARBA00012662"/>
    </source>
</evidence>
<dbReference type="OrthoDB" id="6039950at2759"/>
<dbReference type="GO" id="GO:0005764">
    <property type="term" value="C:lysosome"/>
    <property type="evidence" value="ECO:0007669"/>
    <property type="project" value="TreeGrafter"/>
</dbReference>
<dbReference type="SUPFAM" id="SSF51445">
    <property type="entry name" value="(Trans)glycosidases"/>
    <property type="match status" value="1"/>
</dbReference>
<evidence type="ECO:0000256" key="5">
    <source>
        <dbReference type="ARBA" id="ARBA00023295"/>
    </source>
</evidence>
<dbReference type="Proteomes" id="UP000585474">
    <property type="component" value="Unassembled WGS sequence"/>
</dbReference>
<dbReference type="GO" id="GO:0006004">
    <property type="term" value="P:fucose metabolic process"/>
    <property type="evidence" value="ECO:0007669"/>
    <property type="project" value="TreeGrafter"/>
</dbReference>
<proteinExistence type="inferred from homology"/>
<evidence type="ECO:0000259" key="6">
    <source>
        <dbReference type="Pfam" id="PF01120"/>
    </source>
</evidence>
<dbReference type="EC" id="3.2.1.51" evidence="2"/>
<evidence type="ECO:0000313" key="7">
    <source>
        <dbReference type="EMBL" id="GFZ17856.1"/>
    </source>
</evidence>
<dbReference type="InterPro" id="IPR057739">
    <property type="entry name" value="Glyco_hydro_29_N"/>
</dbReference>
<dbReference type="GO" id="GO:0004560">
    <property type="term" value="F:alpha-L-fucosidase activity"/>
    <property type="evidence" value="ECO:0007669"/>
    <property type="project" value="UniProtKB-EC"/>
</dbReference>
<organism evidence="7 8">
    <name type="scientific">Actinidia rufa</name>
    <dbReference type="NCBI Taxonomy" id="165716"/>
    <lineage>
        <taxon>Eukaryota</taxon>
        <taxon>Viridiplantae</taxon>
        <taxon>Streptophyta</taxon>
        <taxon>Embryophyta</taxon>
        <taxon>Tracheophyta</taxon>
        <taxon>Spermatophyta</taxon>
        <taxon>Magnoliopsida</taxon>
        <taxon>eudicotyledons</taxon>
        <taxon>Gunneridae</taxon>
        <taxon>Pentapetalae</taxon>
        <taxon>asterids</taxon>
        <taxon>Ericales</taxon>
        <taxon>Actinidiaceae</taxon>
        <taxon>Actinidia</taxon>
    </lineage>
</organism>
<sequence length="192" mass="21194">MGSWKPIKWPALTNLAHILINYKVSPCPRLGLALSFDFIPRPSQYKWKPRRPPPIPILPIITSPQLQWQLSETALFLHFGPNTFTDSKWGTGSADPASLSAAQWVSVAKESCFSRVILTAKHHDGFCLWPSQYTNYSVRASPWRNENGDVVGVLAAAAEVAGVQLGFICLRGTDTSPAMGTLWSAMSTIWGR</sequence>
<feature type="domain" description="Glycoside hydrolase family 29 N-terminal" evidence="6">
    <location>
        <begin position="98"/>
        <end position="167"/>
    </location>
</feature>
<dbReference type="PANTHER" id="PTHR10030">
    <property type="entry name" value="ALPHA-L-FUCOSIDASE"/>
    <property type="match status" value="1"/>
</dbReference>
<comment type="caution">
    <text evidence="7">The sequence shown here is derived from an EMBL/GenBank/DDBJ whole genome shotgun (WGS) entry which is preliminary data.</text>
</comment>
<evidence type="ECO:0000256" key="4">
    <source>
        <dbReference type="ARBA" id="ARBA00022801"/>
    </source>
</evidence>
<dbReference type="Gene3D" id="3.20.20.80">
    <property type="entry name" value="Glycosidases"/>
    <property type="match status" value="1"/>
</dbReference>
<evidence type="ECO:0000313" key="8">
    <source>
        <dbReference type="Proteomes" id="UP000585474"/>
    </source>
</evidence>
<name>A0A7J0H426_9ERIC</name>
<keyword evidence="3" id="KW-0732">Signal</keyword>
<keyword evidence="8" id="KW-1185">Reference proteome</keyword>
<evidence type="ECO:0000256" key="3">
    <source>
        <dbReference type="ARBA" id="ARBA00022729"/>
    </source>
</evidence>
<comment type="similarity">
    <text evidence="1">Belongs to the glycosyl hydrolase 29 family.</text>
</comment>